<evidence type="ECO:0000313" key="8">
    <source>
        <dbReference type="Proteomes" id="UP001164718"/>
    </source>
</evidence>
<evidence type="ECO:0000313" key="7">
    <source>
        <dbReference type="EMBL" id="WAA10119.1"/>
    </source>
</evidence>
<proteinExistence type="predicted"/>
<feature type="transmembrane region" description="Helical" evidence="6">
    <location>
        <begin position="322"/>
        <end position="340"/>
    </location>
</feature>
<keyword evidence="2" id="KW-1003">Cell membrane</keyword>
<organism evidence="7 8">
    <name type="scientific">Fervidibacillus albus</name>
    <dbReference type="NCBI Taxonomy" id="2980026"/>
    <lineage>
        <taxon>Bacteria</taxon>
        <taxon>Bacillati</taxon>
        <taxon>Bacillota</taxon>
        <taxon>Bacilli</taxon>
        <taxon>Bacillales</taxon>
        <taxon>Bacillaceae</taxon>
        <taxon>Fervidibacillus</taxon>
    </lineage>
</organism>
<dbReference type="Pfam" id="PF07690">
    <property type="entry name" value="MFS_1"/>
    <property type="match status" value="1"/>
</dbReference>
<feature type="transmembrane region" description="Helical" evidence="6">
    <location>
        <begin position="79"/>
        <end position="100"/>
    </location>
</feature>
<keyword evidence="3 6" id="KW-0812">Transmembrane</keyword>
<dbReference type="Gene3D" id="1.20.1250.20">
    <property type="entry name" value="MFS general substrate transporter like domains"/>
    <property type="match status" value="1"/>
</dbReference>
<feature type="transmembrane region" description="Helical" evidence="6">
    <location>
        <begin position="172"/>
        <end position="193"/>
    </location>
</feature>
<dbReference type="PANTHER" id="PTHR23513:SF6">
    <property type="entry name" value="MAJOR FACILITATOR SUPERFAMILY ASSOCIATED DOMAIN-CONTAINING PROTEIN"/>
    <property type="match status" value="1"/>
</dbReference>
<feature type="transmembrane region" description="Helical" evidence="6">
    <location>
        <begin position="148"/>
        <end position="166"/>
    </location>
</feature>
<name>A0A9E8LWL5_9BACI</name>
<feature type="transmembrane region" description="Helical" evidence="6">
    <location>
        <begin position="106"/>
        <end position="127"/>
    </location>
</feature>
<gene>
    <name evidence="7" type="ORF">OE104_01890</name>
</gene>
<accession>A0A9E8LWL5</accession>
<dbReference type="RefSeq" id="WP_275417905.1">
    <property type="nucleotide sequence ID" value="NZ_CP106878.1"/>
</dbReference>
<feature type="transmembrane region" description="Helical" evidence="6">
    <location>
        <begin position="227"/>
        <end position="246"/>
    </location>
</feature>
<keyword evidence="8" id="KW-1185">Reference proteome</keyword>
<feature type="transmembrane region" description="Helical" evidence="6">
    <location>
        <begin position="361"/>
        <end position="383"/>
    </location>
</feature>
<dbReference type="KEGG" id="faf:OE104_01890"/>
<evidence type="ECO:0000256" key="5">
    <source>
        <dbReference type="ARBA" id="ARBA00023136"/>
    </source>
</evidence>
<feature type="transmembrane region" description="Helical" evidence="6">
    <location>
        <begin position="295"/>
        <end position="316"/>
    </location>
</feature>
<keyword evidence="5 6" id="KW-0472">Membrane</keyword>
<feature type="transmembrane region" description="Helical" evidence="6">
    <location>
        <begin position="389"/>
        <end position="408"/>
    </location>
</feature>
<evidence type="ECO:0000256" key="4">
    <source>
        <dbReference type="ARBA" id="ARBA00022989"/>
    </source>
</evidence>
<keyword evidence="4 6" id="KW-1133">Transmembrane helix</keyword>
<dbReference type="EMBL" id="CP106878">
    <property type="protein sequence ID" value="WAA10119.1"/>
    <property type="molecule type" value="Genomic_DNA"/>
</dbReference>
<dbReference type="InterPro" id="IPR036259">
    <property type="entry name" value="MFS_trans_sf"/>
</dbReference>
<dbReference type="GO" id="GO:0022857">
    <property type="term" value="F:transmembrane transporter activity"/>
    <property type="evidence" value="ECO:0007669"/>
    <property type="project" value="InterPro"/>
</dbReference>
<dbReference type="InterPro" id="IPR011701">
    <property type="entry name" value="MFS"/>
</dbReference>
<feature type="transmembrane region" description="Helical" evidence="6">
    <location>
        <begin position="12"/>
        <end position="31"/>
    </location>
</feature>
<sequence>MNNQNVYKRATYNLITFVISKGISNIGWSTYSFGMSLYILQITGSATNFAINFLLSSVPRIVLSPIAGYTADTYDKKRTILLSHLASVIAVLGLFIFNIIGQFSLIHIYVTTAFLSSAALFNTVTFTSSIMNLVDDKRTQNAFALNDATKNIGSILGPVIGGILYINFTLHSFFIIFIVSFSIAFLLDLTMNFRLFSNREKDKDGDVQKKGMGSDILDGIRYVKKDVLLSNLISISLFVSFFFTSVQVGMPFVLVNELHLSSEKFGFVQSAFSAGMILTTLYLSVRKEFQYPFILAKRLIIVLSIQFAVMVVPFFYSMSENGLFLFFILWAFSLGSNIILMNTPVAVKLMKLVSEDYRGRVIGSVNTLSSALVPLGLFSYGILFDYVGAKTVMLATSLLSLLSTFVLMRKSILMKAHPEYFGELDRVKKNVEEKVEG</sequence>
<dbReference type="CDD" id="cd06173">
    <property type="entry name" value="MFS_MefA_like"/>
    <property type="match status" value="1"/>
</dbReference>
<protein>
    <submittedName>
        <fullName evidence="7">MFS transporter</fullName>
    </submittedName>
</protein>
<evidence type="ECO:0000256" key="3">
    <source>
        <dbReference type="ARBA" id="ARBA00022692"/>
    </source>
</evidence>
<dbReference type="SUPFAM" id="SSF103473">
    <property type="entry name" value="MFS general substrate transporter"/>
    <property type="match status" value="1"/>
</dbReference>
<dbReference type="Proteomes" id="UP001164718">
    <property type="component" value="Chromosome"/>
</dbReference>
<feature type="transmembrane region" description="Helical" evidence="6">
    <location>
        <begin position="266"/>
        <end position="283"/>
    </location>
</feature>
<dbReference type="AlphaFoldDB" id="A0A9E8LWL5"/>
<evidence type="ECO:0000256" key="6">
    <source>
        <dbReference type="SAM" id="Phobius"/>
    </source>
</evidence>
<reference evidence="7" key="1">
    <citation type="submission" date="2022-09" db="EMBL/GenBank/DDBJ databases">
        <title>Complete Genomes of Fervidibacillus albus and Fervidibacillus halotolerans isolated from tidal flat sediments.</title>
        <authorList>
            <person name="Kwon K.K."/>
            <person name="Yang S.-H."/>
            <person name="Park M.J."/>
            <person name="Oh H.-M."/>
        </authorList>
    </citation>
    <scope>NUCLEOTIDE SEQUENCE</scope>
    <source>
        <strain evidence="7">MEBiC13591</strain>
    </source>
</reference>
<comment type="subcellular location">
    <subcellularLocation>
        <location evidence="1">Cell membrane</location>
        <topology evidence="1">Multi-pass membrane protein</topology>
    </subcellularLocation>
</comment>
<evidence type="ECO:0000256" key="2">
    <source>
        <dbReference type="ARBA" id="ARBA00022475"/>
    </source>
</evidence>
<dbReference type="GO" id="GO:0005886">
    <property type="term" value="C:plasma membrane"/>
    <property type="evidence" value="ECO:0007669"/>
    <property type="project" value="UniProtKB-SubCell"/>
</dbReference>
<evidence type="ECO:0000256" key="1">
    <source>
        <dbReference type="ARBA" id="ARBA00004651"/>
    </source>
</evidence>
<dbReference type="PANTHER" id="PTHR23513">
    <property type="entry name" value="INTEGRAL MEMBRANE EFFLUX PROTEIN-RELATED"/>
    <property type="match status" value="1"/>
</dbReference>